<sequence>MLNVADEEHSQLSSASACFVSVEANNTIVSWLFFFFFPTLHRSEDLKDQSDSHHWINSFPPIWLDHRFIPWLDRAMMRSAGLQKTGLI</sequence>
<name>A0A1L9UK69_ASPBC</name>
<evidence type="ECO:0000313" key="3">
    <source>
        <dbReference type="Proteomes" id="UP000184499"/>
    </source>
</evidence>
<proteinExistence type="predicted"/>
<keyword evidence="1" id="KW-1133">Transmembrane helix</keyword>
<keyword evidence="1" id="KW-0812">Transmembrane</keyword>
<evidence type="ECO:0000256" key="1">
    <source>
        <dbReference type="SAM" id="Phobius"/>
    </source>
</evidence>
<reference evidence="3" key="1">
    <citation type="journal article" date="2017" name="Genome Biol.">
        <title>Comparative genomics reveals high biological diversity and specific adaptations in the industrially and medically important fungal genus Aspergillus.</title>
        <authorList>
            <person name="de Vries R.P."/>
            <person name="Riley R."/>
            <person name="Wiebenga A."/>
            <person name="Aguilar-Osorio G."/>
            <person name="Amillis S."/>
            <person name="Uchima C.A."/>
            <person name="Anderluh G."/>
            <person name="Asadollahi M."/>
            <person name="Askin M."/>
            <person name="Barry K."/>
            <person name="Battaglia E."/>
            <person name="Bayram O."/>
            <person name="Benocci T."/>
            <person name="Braus-Stromeyer S.A."/>
            <person name="Caldana C."/>
            <person name="Canovas D."/>
            <person name="Cerqueira G.C."/>
            <person name="Chen F."/>
            <person name="Chen W."/>
            <person name="Choi C."/>
            <person name="Clum A."/>
            <person name="Dos Santos R.A."/>
            <person name="Damasio A.R."/>
            <person name="Diallinas G."/>
            <person name="Emri T."/>
            <person name="Fekete E."/>
            <person name="Flipphi M."/>
            <person name="Freyberg S."/>
            <person name="Gallo A."/>
            <person name="Gournas C."/>
            <person name="Habgood R."/>
            <person name="Hainaut M."/>
            <person name="Harispe M.L."/>
            <person name="Henrissat B."/>
            <person name="Hilden K.S."/>
            <person name="Hope R."/>
            <person name="Hossain A."/>
            <person name="Karabika E."/>
            <person name="Karaffa L."/>
            <person name="Karanyi Z."/>
            <person name="Krasevec N."/>
            <person name="Kuo A."/>
            <person name="Kusch H."/>
            <person name="LaButti K."/>
            <person name="Lagendijk E.L."/>
            <person name="Lapidus A."/>
            <person name="Levasseur A."/>
            <person name="Lindquist E."/>
            <person name="Lipzen A."/>
            <person name="Logrieco A.F."/>
            <person name="MacCabe A."/>
            <person name="Maekelae M.R."/>
            <person name="Malavazi I."/>
            <person name="Melin P."/>
            <person name="Meyer V."/>
            <person name="Mielnichuk N."/>
            <person name="Miskei M."/>
            <person name="Molnar A.P."/>
            <person name="Mule G."/>
            <person name="Ngan C.Y."/>
            <person name="Orejas M."/>
            <person name="Orosz E."/>
            <person name="Ouedraogo J.P."/>
            <person name="Overkamp K.M."/>
            <person name="Park H.-S."/>
            <person name="Perrone G."/>
            <person name="Piumi F."/>
            <person name="Punt P.J."/>
            <person name="Ram A.F."/>
            <person name="Ramon A."/>
            <person name="Rauscher S."/>
            <person name="Record E."/>
            <person name="Riano-Pachon D.M."/>
            <person name="Robert V."/>
            <person name="Roehrig J."/>
            <person name="Ruller R."/>
            <person name="Salamov A."/>
            <person name="Salih N.S."/>
            <person name="Samson R.A."/>
            <person name="Sandor E."/>
            <person name="Sanguinetti M."/>
            <person name="Schuetze T."/>
            <person name="Sepcic K."/>
            <person name="Shelest E."/>
            <person name="Sherlock G."/>
            <person name="Sophianopoulou V."/>
            <person name="Squina F.M."/>
            <person name="Sun H."/>
            <person name="Susca A."/>
            <person name="Todd R.B."/>
            <person name="Tsang A."/>
            <person name="Unkles S.E."/>
            <person name="van de Wiele N."/>
            <person name="van Rossen-Uffink D."/>
            <person name="Oliveira J.V."/>
            <person name="Vesth T.C."/>
            <person name="Visser J."/>
            <person name="Yu J.-H."/>
            <person name="Zhou M."/>
            <person name="Andersen M.R."/>
            <person name="Archer D.B."/>
            <person name="Baker S.E."/>
            <person name="Benoit I."/>
            <person name="Brakhage A.A."/>
            <person name="Braus G.H."/>
            <person name="Fischer R."/>
            <person name="Frisvad J.C."/>
            <person name="Goldman G.H."/>
            <person name="Houbraken J."/>
            <person name="Oakley B."/>
            <person name="Pocsi I."/>
            <person name="Scazzocchio C."/>
            <person name="Seiboth B."/>
            <person name="vanKuyk P.A."/>
            <person name="Wortman J."/>
            <person name="Dyer P.S."/>
            <person name="Grigoriev I.V."/>
        </authorList>
    </citation>
    <scope>NUCLEOTIDE SEQUENCE [LARGE SCALE GENOMIC DNA]</scope>
    <source>
        <strain evidence="3">CBS 101740 / IMI 381727 / IBT 21946</strain>
    </source>
</reference>
<dbReference type="VEuPathDB" id="FungiDB:ASPBRDRAFT_585460"/>
<dbReference type="RefSeq" id="XP_067479286.1">
    <property type="nucleotide sequence ID" value="XM_067627917.1"/>
</dbReference>
<evidence type="ECO:0000313" key="2">
    <source>
        <dbReference type="EMBL" id="OJJ72038.1"/>
    </source>
</evidence>
<feature type="transmembrane region" description="Helical" evidence="1">
    <location>
        <begin position="12"/>
        <end position="37"/>
    </location>
</feature>
<protein>
    <submittedName>
        <fullName evidence="2">Uncharacterized protein</fullName>
    </submittedName>
</protein>
<keyword evidence="3" id="KW-1185">Reference proteome</keyword>
<dbReference type="EMBL" id="KV878684">
    <property type="protein sequence ID" value="OJJ72038.1"/>
    <property type="molecule type" value="Genomic_DNA"/>
</dbReference>
<keyword evidence="1" id="KW-0472">Membrane</keyword>
<dbReference type="GeneID" id="93580405"/>
<organism evidence="2 3">
    <name type="scientific">Aspergillus brasiliensis (strain CBS 101740 / IMI 381727 / IBT 21946)</name>
    <dbReference type="NCBI Taxonomy" id="767769"/>
    <lineage>
        <taxon>Eukaryota</taxon>
        <taxon>Fungi</taxon>
        <taxon>Dikarya</taxon>
        <taxon>Ascomycota</taxon>
        <taxon>Pezizomycotina</taxon>
        <taxon>Eurotiomycetes</taxon>
        <taxon>Eurotiomycetidae</taxon>
        <taxon>Eurotiales</taxon>
        <taxon>Aspergillaceae</taxon>
        <taxon>Aspergillus</taxon>
        <taxon>Aspergillus subgen. Circumdati</taxon>
    </lineage>
</organism>
<dbReference type="Proteomes" id="UP000184499">
    <property type="component" value="Unassembled WGS sequence"/>
</dbReference>
<gene>
    <name evidence="2" type="ORF">ASPBRDRAFT_585460</name>
</gene>
<accession>A0A1L9UK69</accession>
<dbReference type="AlphaFoldDB" id="A0A1L9UK69"/>